<dbReference type="PANTHER" id="PTHR30332:SF24">
    <property type="entry name" value="SECRETIN GSPD-RELATED"/>
    <property type="match status" value="1"/>
</dbReference>
<keyword evidence="8" id="KW-0998">Cell outer membrane</keyword>
<keyword evidence="5" id="KW-0732">Signal</keyword>
<dbReference type="InterPro" id="IPR013356">
    <property type="entry name" value="T2SS_GspD"/>
</dbReference>
<evidence type="ECO:0000256" key="4">
    <source>
        <dbReference type="ARBA" id="ARBA00022452"/>
    </source>
</evidence>
<keyword evidence="4" id="KW-0812">Transmembrane</keyword>
<organism evidence="12">
    <name type="scientific">hydrothermal vent metagenome</name>
    <dbReference type="NCBI Taxonomy" id="652676"/>
    <lineage>
        <taxon>unclassified sequences</taxon>
        <taxon>metagenomes</taxon>
        <taxon>ecological metagenomes</taxon>
    </lineage>
</organism>
<dbReference type="InterPro" id="IPR050810">
    <property type="entry name" value="Bact_Secretion_Sys_Channel"/>
</dbReference>
<evidence type="ECO:0000256" key="9">
    <source>
        <dbReference type="SAM" id="MobiDB-lite"/>
    </source>
</evidence>
<dbReference type="InterPro" id="IPR038591">
    <property type="entry name" value="NolW-like_sf"/>
</dbReference>
<keyword evidence="3" id="KW-0813">Transport</keyword>
<name>A0A3B1BCD1_9ZZZZ</name>
<gene>
    <name evidence="12" type="ORF">MNBD_GAMMA19-758</name>
</gene>
<evidence type="ECO:0000256" key="8">
    <source>
        <dbReference type="ARBA" id="ARBA00023237"/>
    </source>
</evidence>
<evidence type="ECO:0000259" key="11">
    <source>
        <dbReference type="Pfam" id="PF03958"/>
    </source>
</evidence>
<feature type="region of interest" description="Disordered" evidence="9">
    <location>
        <begin position="459"/>
        <end position="495"/>
    </location>
</feature>
<comment type="subcellular location">
    <subcellularLocation>
        <location evidence="1">Cell outer membrane</location>
    </subcellularLocation>
</comment>
<sequence>ASDLVRVLTSLRQQAGKKNLKGSKPMLVADERTNSILIGGERAERLQLRAIISHLDTPSEVVGDTHVIYLRYAKAKDLVPVLTGVGKTKNTTDKKAKAAPASSRQPFDIQADESTNALVITAAPTVFRSLKSVIAQLDVRRAQVMVEAVIADVSSDRAAELGVQWLLDGSGGDNPVGAINFGSGSSSISGLAQGAARAAASGSGGTAAALSAIGSGVTIGLGQFSSGTFNFAGLIRALEGEGITNVLSTPNLVTMDNEEAEIFVGQELSIPTGAFANTGGASSSVNPFTTFERKQVGIRLKVKPQINEGDAIRLDIEQTVDGIAGGAAGAGDIITSERSIKTSVLVDDGEMLVLGGLIKDDLVETEQKVPLLGDIPLLGALFRYTSVKKVKTNLMVFLRPTILRTKEDSFKLTRSKYNFIRSEQLRLGEDGVSLMSDESHPVMPEAEEFLELPAPFITRSQQQKRSENQQQDQGAPAKQDSVSIFSDWEDEEGEF</sequence>
<dbReference type="PROSITE" id="PS00875">
    <property type="entry name" value="T2SP_D"/>
    <property type="match status" value="1"/>
</dbReference>
<reference evidence="12" key="1">
    <citation type="submission" date="2018-06" db="EMBL/GenBank/DDBJ databases">
        <authorList>
            <person name="Zhirakovskaya E."/>
        </authorList>
    </citation>
    <scope>NUCLEOTIDE SEQUENCE</scope>
</reference>
<dbReference type="GO" id="GO:0015628">
    <property type="term" value="P:protein secretion by the type II secretion system"/>
    <property type="evidence" value="ECO:0007669"/>
    <property type="project" value="InterPro"/>
</dbReference>
<evidence type="ECO:0000259" key="10">
    <source>
        <dbReference type="Pfam" id="PF00263"/>
    </source>
</evidence>
<evidence type="ECO:0000313" key="12">
    <source>
        <dbReference type="EMBL" id="VAX02657.1"/>
    </source>
</evidence>
<keyword evidence="7" id="KW-0472">Membrane</keyword>
<dbReference type="NCBIfam" id="TIGR02517">
    <property type="entry name" value="type_II_gspD"/>
    <property type="match status" value="1"/>
</dbReference>
<feature type="domain" description="Type II/III secretion system secretin-like" evidence="10">
    <location>
        <begin position="237"/>
        <end position="404"/>
    </location>
</feature>
<dbReference type="InterPro" id="IPR004846">
    <property type="entry name" value="T2SS/T3SS_dom"/>
</dbReference>
<comment type="similarity">
    <text evidence="2">Belongs to the bacterial secretin family. GSP D subfamily.</text>
</comment>
<feature type="domain" description="NolW-like" evidence="11">
    <location>
        <begin position="65"/>
        <end position="143"/>
    </location>
</feature>
<evidence type="ECO:0000256" key="6">
    <source>
        <dbReference type="ARBA" id="ARBA00022927"/>
    </source>
</evidence>
<dbReference type="PANTHER" id="PTHR30332">
    <property type="entry name" value="PROBABLE GENERAL SECRETION PATHWAY PROTEIN D"/>
    <property type="match status" value="1"/>
</dbReference>
<dbReference type="PRINTS" id="PR00811">
    <property type="entry name" value="BCTERIALGSPD"/>
</dbReference>
<dbReference type="PRINTS" id="PR01032">
    <property type="entry name" value="PHAGEIV"/>
</dbReference>
<dbReference type="EMBL" id="UOFV01000334">
    <property type="protein sequence ID" value="VAX02657.1"/>
    <property type="molecule type" value="Genomic_DNA"/>
</dbReference>
<accession>A0A3B1BCD1</accession>
<evidence type="ECO:0000256" key="1">
    <source>
        <dbReference type="ARBA" id="ARBA00004442"/>
    </source>
</evidence>
<protein>
    <submittedName>
        <fullName evidence="12">General secretion pathway protein D</fullName>
    </submittedName>
</protein>
<dbReference type="Pfam" id="PF03958">
    <property type="entry name" value="Secretin_N"/>
    <property type="match status" value="2"/>
</dbReference>
<dbReference type="InterPro" id="IPR005644">
    <property type="entry name" value="NolW-like"/>
</dbReference>
<dbReference type="InterPro" id="IPR001775">
    <property type="entry name" value="GspD/PilQ"/>
</dbReference>
<dbReference type="GO" id="GO:0015627">
    <property type="term" value="C:type II protein secretion system complex"/>
    <property type="evidence" value="ECO:0007669"/>
    <property type="project" value="InterPro"/>
</dbReference>
<dbReference type="InterPro" id="IPR004845">
    <property type="entry name" value="T2SS_GspD_CS"/>
</dbReference>
<feature type="domain" description="NolW-like" evidence="11">
    <location>
        <begin position="1"/>
        <end position="60"/>
    </location>
</feature>
<proteinExistence type="inferred from homology"/>
<dbReference type="Gene3D" id="3.30.1370.120">
    <property type="match status" value="2"/>
</dbReference>
<evidence type="ECO:0000256" key="3">
    <source>
        <dbReference type="ARBA" id="ARBA00022448"/>
    </source>
</evidence>
<evidence type="ECO:0000256" key="5">
    <source>
        <dbReference type="ARBA" id="ARBA00022729"/>
    </source>
</evidence>
<keyword evidence="6" id="KW-0653">Protein transport</keyword>
<dbReference type="AlphaFoldDB" id="A0A3B1BCD1"/>
<feature type="non-terminal residue" evidence="12">
    <location>
        <position position="1"/>
    </location>
</feature>
<dbReference type="GO" id="GO:0009279">
    <property type="term" value="C:cell outer membrane"/>
    <property type="evidence" value="ECO:0007669"/>
    <property type="project" value="UniProtKB-SubCell"/>
</dbReference>
<evidence type="ECO:0000256" key="7">
    <source>
        <dbReference type="ARBA" id="ARBA00023136"/>
    </source>
</evidence>
<keyword evidence="4" id="KW-1134">Transmembrane beta strand</keyword>
<dbReference type="Pfam" id="PF00263">
    <property type="entry name" value="Secretin"/>
    <property type="match status" value="1"/>
</dbReference>
<evidence type="ECO:0000256" key="2">
    <source>
        <dbReference type="ARBA" id="ARBA00006980"/>
    </source>
</evidence>